<dbReference type="Gene3D" id="2.60.40.10">
    <property type="entry name" value="Immunoglobulins"/>
    <property type="match status" value="1"/>
</dbReference>
<dbReference type="InterPro" id="IPR049366">
    <property type="entry name" value="RGL11_C"/>
</dbReference>
<evidence type="ECO:0000256" key="1">
    <source>
        <dbReference type="SAM" id="MobiDB-lite"/>
    </source>
</evidence>
<dbReference type="InterPro" id="IPR028994">
    <property type="entry name" value="Integrin_alpha_N"/>
</dbReference>
<feature type="domain" description="Rhamnogalacturonan I lyase beta-sheet" evidence="3">
    <location>
        <begin position="52"/>
        <end position="129"/>
    </location>
</feature>
<evidence type="ECO:0000256" key="2">
    <source>
        <dbReference type="SAM" id="SignalP"/>
    </source>
</evidence>
<keyword evidence="6" id="KW-1185">Reference proteome</keyword>
<protein>
    <submittedName>
        <fullName evidence="5">Rhamnogalacturonan endolyase</fullName>
    </submittedName>
</protein>
<dbReference type="PROSITE" id="PS51318">
    <property type="entry name" value="TAT"/>
    <property type="match status" value="1"/>
</dbReference>
<sequence>MTRARRSLLALVAGSALVVSAGSAAALDDPAGADRSAAPAGSATTGDVTPARQAERLDRGLLAVPTEDGVLVSWRLFGTDPQDLGFHLFRDGRKINRQPIRSSTNFLDPDGAPGATYELLPLGQGGRAASETTTALAEAHFDIPLNKPEGGTTPDGGEFEYRINDASVGDLNGDGQYDIVVKWEPTNAQDNSRSGYTGEVFLDAYTLEGEQLWRLGLGPNIRAGAHYTQFLVYDFDGDGRAEVVLRTADGAVDGLGQVIGDPDADYRNSSGYVLTGPEFLTVFDGLTGEAVETVDFEPARGDICQWGDCYGNRGDRFLAAVAYLDGERPSIMMSRGYYEKTVLAAYDWRDGELTQRWIFDSDEPGNGAYAQQGNHNLSVGDVDGDGRDEIVFGQMTIDDDGTGLYSTGLGHGDAMHLGNLDPSRDGLEVFGVQENSSAPYGLALRDAGSGEVLWGEHTGRDTGRGTAGDIDPRFPGAEAWAIDGEWNSPTGWLVSASGELISNNIPPANFVVWWDGDLGREILDHDFRESDRRGVGRIDKWDWETETLVNLLTPTGTQSINDTKGNPSLQADILGDWREEVLWPTEDDTALRVYTTTHPTEHRIHTLMHDPVYRLGVAWQNVAYNQPPHTSFFLGFDMETPDQPNIYYP</sequence>
<evidence type="ECO:0000313" key="5">
    <source>
        <dbReference type="EMBL" id="MCP2330412.1"/>
    </source>
</evidence>
<accession>A0ABT1JD44</accession>
<dbReference type="InterPro" id="IPR041624">
    <property type="entry name" value="RGI_lyase"/>
</dbReference>
<feature type="domain" description="Rhamnogalacturonan lyase family 11 C-terminal" evidence="4">
    <location>
        <begin position="142"/>
        <end position="644"/>
    </location>
</feature>
<evidence type="ECO:0000259" key="3">
    <source>
        <dbReference type="Pfam" id="PF18370"/>
    </source>
</evidence>
<dbReference type="PANTHER" id="PTHR43118:SF1">
    <property type="entry name" value="RHAMNOGALACTURONAN LYASE (EUROFUNG)"/>
    <property type="match status" value="1"/>
</dbReference>
<dbReference type="InterPro" id="IPR006311">
    <property type="entry name" value="TAT_signal"/>
</dbReference>
<dbReference type="Pfam" id="PF18370">
    <property type="entry name" value="RGI_lyase"/>
    <property type="match status" value="1"/>
</dbReference>
<evidence type="ECO:0000259" key="4">
    <source>
        <dbReference type="Pfam" id="PF21348"/>
    </source>
</evidence>
<dbReference type="InterPro" id="IPR034641">
    <property type="entry name" value="RGL11"/>
</dbReference>
<evidence type="ECO:0000313" key="6">
    <source>
        <dbReference type="Proteomes" id="UP000791080"/>
    </source>
</evidence>
<name>A0ABT1JD44_ACTCY</name>
<keyword evidence="2" id="KW-0732">Signal</keyword>
<comment type="caution">
    <text evidence="5">The sequence shown here is derived from an EMBL/GenBank/DDBJ whole genome shotgun (WGS) entry which is preliminary data.</text>
</comment>
<feature type="chain" id="PRO_5046153085" evidence="2">
    <location>
        <begin position="22"/>
        <end position="649"/>
    </location>
</feature>
<dbReference type="CDD" id="cd10318">
    <property type="entry name" value="RGL11"/>
    <property type="match status" value="1"/>
</dbReference>
<feature type="signal peptide" evidence="2">
    <location>
        <begin position="1"/>
        <end position="21"/>
    </location>
</feature>
<dbReference type="InterPro" id="IPR013783">
    <property type="entry name" value="Ig-like_fold"/>
</dbReference>
<dbReference type="Pfam" id="PF21348">
    <property type="entry name" value="RGL11_C"/>
    <property type="match status" value="1"/>
</dbReference>
<organism evidence="5 6">
    <name type="scientific">Actinoalloteichus caeruleus DSM 43889</name>
    <dbReference type="NCBI Taxonomy" id="1120930"/>
    <lineage>
        <taxon>Bacteria</taxon>
        <taxon>Bacillati</taxon>
        <taxon>Actinomycetota</taxon>
        <taxon>Actinomycetes</taxon>
        <taxon>Pseudonocardiales</taxon>
        <taxon>Pseudonocardiaceae</taxon>
        <taxon>Actinoalloteichus</taxon>
        <taxon>Actinoalloteichus cyanogriseus</taxon>
    </lineage>
</organism>
<feature type="region of interest" description="Disordered" evidence="1">
    <location>
        <begin position="28"/>
        <end position="49"/>
    </location>
</feature>
<dbReference type="PANTHER" id="PTHR43118">
    <property type="entry name" value="RHAMNOGALACTURONAN LYASE (EUROFUNG)"/>
    <property type="match status" value="1"/>
</dbReference>
<dbReference type="SUPFAM" id="SSF69318">
    <property type="entry name" value="Integrin alpha N-terminal domain"/>
    <property type="match status" value="1"/>
</dbReference>
<gene>
    <name evidence="5" type="ORF">G443_000682</name>
</gene>
<reference evidence="5 6" key="1">
    <citation type="submission" date="2022-06" db="EMBL/GenBank/DDBJ databases">
        <title>Genomic Encyclopedia of Type Strains, Phase I: the one thousand microbial genomes (KMG-I) project.</title>
        <authorList>
            <person name="Kyrpides N."/>
        </authorList>
    </citation>
    <scope>NUCLEOTIDE SEQUENCE [LARGE SCALE GENOMIC DNA]</scope>
    <source>
        <strain evidence="5 6">DSM 43889</strain>
    </source>
</reference>
<proteinExistence type="predicted"/>
<dbReference type="RefSeq" id="WP_026418070.1">
    <property type="nucleotide sequence ID" value="NZ_AUBJ02000001.1"/>
</dbReference>
<dbReference type="Proteomes" id="UP000791080">
    <property type="component" value="Unassembled WGS sequence"/>
</dbReference>
<dbReference type="EMBL" id="AUBJ02000001">
    <property type="protein sequence ID" value="MCP2330412.1"/>
    <property type="molecule type" value="Genomic_DNA"/>
</dbReference>